<proteinExistence type="predicted"/>
<gene>
    <name evidence="1" type="ORF">N5C46_11535</name>
</gene>
<protein>
    <submittedName>
        <fullName evidence="1">Uncharacterized protein</fullName>
    </submittedName>
</protein>
<dbReference type="EMBL" id="CP104558">
    <property type="protein sequence ID" value="UXH46639.1"/>
    <property type="molecule type" value="Genomic_DNA"/>
</dbReference>
<keyword evidence="2" id="KW-1185">Reference proteome</keyword>
<evidence type="ECO:0000313" key="2">
    <source>
        <dbReference type="Proteomes" id="UP001064027"/>
    </source>
</evidence>
<reference evidence="1" key="1">
    <citation type="submission" date="2022-09" db="EMBL/GenBank/DDBJ databases">
        <title>Complete genome sequence of Rossellomorea vietnamensis strain RL-WG62, a newly isolated PGPR with the potential for plant salinity stress alleviation.</title>
        <authorList>
            <person name="Ren L."/>
            <person name="Wang G."/>
            <person name="Hu H."/>
        </authorList>
    </citation>
    <scope>NUCLEOTIDE SEQUENCE</scope>
    <source>
        <strain evidence="1">RL-WG62</strain>
    </source>
</reference>
<evidence type="ECO:0000313" key="1">
    <source>
        <dbReference type="EMBL" id="UXH46639.1"/>
    </source>
</evidence>
<name>A0ACD4CEF5_9BACI</name>
<organism evidence="1 2">
    <name type="scientific">Rossellomorea vietnamensis</name>
    <dbReference type="NCBI Taxonomy" id="218284"/>
    <lineage>
        <taxon>Bacteria</taxon>
        <taxon>Bacillati</taxon>
        <taxon>Bacillota</taxon>
        <taxon>Bacilli</taxon>
        <taxon>Bacillales</taxon>
        <taxon>Bacillaceae</taxon>
        <taxon>Rossellomorea</taxon>
    </lineage>
</organism>
<accession>A0ACD4CEF5</accession>
<dbReference type="Proteomes" id="UP001064027">
    <property type="component" value="Chromosome"/>
</dbReference>
<sequence>MEYLLLFGGLLVAFITLRVWFGARRARIYAEIKKQKYNVMDPALEKITTPNSDRKPIG</sequence>